<dbReference type="PANTHER" id="PTHR40266">
    <property type="entry name" value="TOXIN HIGB-1"/>
    <property type="match status" value="1"/>
</dbReference>
<dbReference type="Pfam" id="PF05015">
    <property type="entry name" value="HigB-like_toxin"/>
    <property type="match status" value="1"/>
</dbReference>
<comment type="caution">
    <text evidence="1">The sequence shown here is derived from an EMBL/GenBank/DDBJ whole genome shotgun (WGS) entry which is preliminary data.</text>
</comment>
<evidence type="ECO:0000313" key="1">
    <source>
        <dbReference type="EMBL" id="GMA40288.1"/>
    </source>
</evidence>
<dbReference type="Gene3D" id="3.30.2310.20">
    <property type="entry name" value="RelE-like"/>
    <property type="match status" value="1"/>
</dbReference>
<dbReference type="EMBL" id="BSUO01000001">
    <property type="protein sequence ID" value="GMA40288.1"/>
    <property type="molecule type" value="Genomic_DNA"/>
</dbReference>
<gene>
    <name evidence="1" type="ORF">GCM10025883_23330</name>
</gene>
<dbReference type="PANTHER" id="PTHR40266:SF2">
    <property type="entry name" value="TOXIN HIGB-1"/>
    <property type="match status" value="1"/>
</dbReference>
<dbReference type="SUPFAM" id="SSF143011">
    <property type="entry name" value="RelE-like"/>
    <property type="match status" value="1"/>
</dbReference>
<reference evidence="2" key="1">
    <citation type="journal article" date="2019" name="Int. J. Syst. Evol. Microbiol.">
        <title>The Global Catalogue of Microorganisms (GCM) 10K type strain sequencing project: providing services to taxonomists for standard genome sequencing and annotation.</title>
        <authorList>
            <consortium name="The Broad Institute Genomics Platform"/>
            <consortium name="The Broad Institute Genome Sequencing Center for Infectious Disease"/>
            <person name="Wu L."/>
            <person name="Ma J."/>
        </authorList>
    </citation>
    <scope>NUCLEOTIDE SEQUENCE [LARGE SCALE GENOMIC DNA]</scope>
    <source>
        <strain evidence="2">NBRC 113072</strain>
    </source>
</reference>
<dbReference type="InterPro" id="IPR035093">
    <property type="entry name" value="RelE/ParE_toxin_dom_sf"/>
</dbReference>
<evidence type="ECO:0000313" key="2">
    <source>
        <dbReference type="Proteomes" id="UP001157126"/>
    </source>
</evidence>
<organism evidence="1 2">
    <name type="scientific">Mobilicoccus caccae</name>
    <dbReference type="NCBI Taxonomy" id="1859295"/>
    <lineage>
        <taxon>Bacteria</taxon>
        <taxon>Bacillati</taxon>
        <taxon>Actinomycetota</taxon>
        <taxon>Actinomycetes</taxon>
        <taxon>Micrococcales</taxon>
        <taxon>Dermatophilaceae</taxon>
        <taxon>Mobilicoccus</taxon>
    </lineage>
</organism>
<protein>
    <submittedName>
        <fullName evidence="1">Protein killer protein</fullName>
    </submittedName>
</protein>
<dbReference type="Proteomes" id="UP001157126">
    <property type="component" value="Unassembled WGS sequence"/>
</dbReference>
<sequence>MPATQSLVSCNDTRYIRFVIVSFRHKGLERLYRDGSKRGVQAAHVPKLNRILSALDVAQTPDDLSIPSFRTHPLKGDLAGHWSIWVNGNWRVTFRFIGADVELVDYQDYH</sequence>
<name>A0ABQ6ISN0_9MICO</name>
<keyword evidence="2" id="KW-1185">Reference proteome</keyword>
<proteinExistence type="predicted"/>
<dbReference type="InterPro" id="IPR007711">
    <property type="entry name" value="HigB-1"/>
</dbReference>
<accession>A0ABQ6ISN0</accession>